<reference evidence="2 3" key="1">
    <citation type="journal article" date="2023" name="bioRxiv">
        <title>High-quality genome assemblies of four members of thePodospora anserinaspecies complex.</title>
        <authorList>
            <person name="Ament-Velasquez S.L."/>
            <person name="Vogan A.A."/>
            <person name="Wallerman O."/>
            <person name="Hartmann F."/>
            <person name="Gautier V."/>
            <person name="Silar P."/>
            <person name="Giraud T."/>
            <person name="Johannesson H."/>
        </authorList>
    </citation>
    <scope>NUCLEOTIDE SEQUENCE [LARGE SCALE GENOMIC DNA]</scope>
    <source>
        <strain evidence="2 3">CBS 112042</strain>
    </source>
</reference>
<evidence type="ECO:0000313" key="2">
    <source>
        <dbReference type="EMBL" id="KAK4643804.1"/>
    </source>
</evidence>
<evidence type="ECO:0000256" key="1">
    <source>
        <dbReference type="SAM" id="SignalP"/>
    </source>
</evidence>
<accession>A0ABR0FJ23</accession>
<protein>
    <submittedName>
        <fullName evidence="2">Uncharacterized protein</fullName>
    </submittedName>
</protein>
<keyword evidence="1" id="KW-0732">Signal</keyword>
<dbReference type="EMBL" id="JAFFGZ010000006">
    <property type="protein sequence ID" value="KAK4643804.1"/>
    <property type="molecule type" value="Genomic_DNA"/>
</dbReference>
<evidence type="ECO:0000313" key="3">
    <source>
        <dbReference type="Proteomes" id="UP001322138"/>
    </source>
</evidence>
<keyword evidence="3" id="KW-1185">Reference proteome</keyword>
<name>A0ABR0FJ23_9PEZI</name>
<proteinExistence type="predicted"/>
<comment type="caution">
    <text evidence="2">The sequence shown here is derived from an EMBL/GenBank/DDBJ whole genome shotgun (WGS) entry which is preliminary data.</text>
</comment>
<dbReference type="RefSeq" id="XP_062732780.1">
    <property type="nucleotide sequence ID" value="XM_062878781.1"/>
</dbReference>
<dbReference type="GeneID" id="87898263"/>
<feature type="chain" id="PRO_5045477795" evidence="1">
    <location>
        <begin position="21"/>
        <end position="406"/>
    </location>
</feature>
<gene>
    <name evidence="2" type="ORF">QC761_404980</name>
</gene>
<dbReference type="PROSITE" id="PS51257">
    <property type="entry name" value="PROKAR_LIPOPROTEIN"/>
    <property type="match status" value="1"/>
</dbReference>
<dbReference type="Proteomes" id="UP001322138">
    <property type="component" value="Unassembled WGS sequence"/>
</dbReference>
<sequence>MKNFGAVALTGAALLQVGSAACCRSNHCLKAVVLANDDGIADCSANLVVTLTPSAVTLTETLTVIESAVETALFTETSTETASTETVLFTETTTITAATQTSIVLETTTVPVTTTVVESASAVTTTAFVYQQQMTARDVASSLPEYVTDVCADWEKYVKACSCVGIEPSTVTAAAATETVTVTAGDAITTTVATLSTTQTDVITVTETISATATDIVSATELATVTDTVTASETTTVLTTSTPTSVVSLTCKPTGTVFLASVSPFWDGSTRWMNVVNSNIVAWQSFAGGRPSSTSYTAIWTTDSNGYLGLKYTTGNTETLEAYVSKSSTGPSVQVSVRTKSVVEAAVAAGTHERVKACIDPVTNEVYMSGRGKMNILECGNGLYLSSGTTGSDIRSDCHLIKPKDS</sequence>
<feature type="signal peptide" evidence="1">
    <location>
        <begin position="1"/>
        <end position="20"/>
    </location>
</feature>
<organism evidence="2 3">
    <name type="scientific">Podospora bellae-mahoneyi</name>
    <dbReference type="NCBI Taxonomy" id="2093777"/>
    <lineage>
        <taxon>Eukaryota</taxon>
        <taxon>Fungi</taxon>
        <taxon>Dikarya</taxon>
        <taxon>Ascomycota</taxon>
        <taxon>Pezizomycotina</taxon>
        <taxon>Sordariomycetes</taxon>
        <taxon>Sordariomycetidae</taxon>
        <taxon>Sordariales</taxon>
        <taxon>Podosporaceae</taxon>
        <taxon>Podospora</taxon>
    </lineage>
</organism>